<protein>
    <recommendedName>
        <fullName evidence="2">TIR domain-containing protein</fullName>
    </recommendedName>
</protein>
<dbReference type="AlphaFoldDB" id="A0AAW2C4H9"/>
<dbReference type="EMBL" id="JAZDWU010000008">
    <property type="protein sequence ID" value="KAK9992858.1"/>
    <property type="molecule type" value="Genomic_DNA"/>
</dbReference>
<evidence type="ECO:0000256" key="1">
    <source>
        <dbReference type="ARBA" id="ARBA00023027"/>
    </source>
</evidence>
<evidence type="ECO:0000313" key="3">
    <source>
        <dbReference type="EMBL" id="KAK9992858.1"/>
    </source>
</evidence>
<dbReference type="GO" id="GO:0007165">
    <property type="term" value="P:signal transduction"/>
    <property type="evidence" value="ECO:0007669"/>
    <property type="project" value="InterPro"/>
</dbReference>
<dbReference type="SUPFAM" id="SSF52200">
    <property type="entry name" value="Toll/Interleukin receptor TIR domain"/>
    <property type="match status" value="1"/>
</dbReference>
<gene>
    <name evidence="3" type="ORF">SO802_022561</name>
</gene>
<dbReference type="Gene3D" id="3.40.50.10140">
    <property type="entry name" value="Toll/interleukin-1 receptor homology (TIR) domain"/>
    <property type="match status" value="1"/>
</dbReference>
<accession>A0AAW2C4H9</accession>
<dbReference type="InterPro" id="IPR035897">
    <property type="entry name" value="Toll_tir_struct_dom_sf"/>
</dbReference>
<reference evidence="3 4" key="1">
    <citation type="submission" date="2024-01" db="EMBL/GenBank/DDBJ databases">
        <title>A telomere-to-telomere, gap-free genome of sweet tea (Lithocarpus litseifolius).</title>
        <authorList>
            <person name="Zhou J."/>
        </authorList>
    </citation>
    <scope>NUCLEOTIDE SEQUENCE [LARGE SCALE GENOMIC DNA]</scope>
    <source>
        <strain evidence="3">Zhou-2022a</strain>
        <tissue evidence="3">Leaf</tissue>
    </source>
</reference>
<organism evidence="3 4">
    <name type="scientific">Lithocarpus litseifolius</name>
    <dbReference type="NCBI Taxonomy" id="425828"/>
    <lineage>
        <taxon>Eukaryota</taxon>
        <taxon>Viridiplantae</taxon>
        <taxon>Streptophyta</taxon>
        <taxon>Embryophyta</taxon>
        <taxon>Tracheophyta</taxon>
        <taxon>Spermatophyta</taxon>
        <taxon>Magnoliopsida</taxon>
        <taxon>eudicotyledons</taxon>
        <taxon>Gunneridae</taxon>
        <taxon>Pentapetalae</taxon>
        <taxon>rosids</taxon>
        <taxon>fabids</taxon>
        <taxon>Fagales</taxon>
        <taxon>Fagaceae</taxon>
        <taxon>Lithocarpus</taxon>
    </lineage>
</organism>
<evidence type="ECO:0000313" key="4">
    <source>
        <dbReference type="Proteomes" id="UP001459277"/>
    </source>
</evidence>
<proteinExistence type="predicted"/>
<dbReference type="InterPro" id="IPR000157">
    <property type="entry name" value="TIR_dom"/>
</dbReference>
<comment type="caution">
    <text evidence="3">The sequence shown here is derived from an EMBL/GenBank/DDBJ whole genome shotgun (WGS) entry which is preliminary data.</text>
</comment>
<feature type="domain" description="TIR" evidence="2">
    <location>
        <begin position="19"/>
        <end position="172"/>
    </location>
</feature>
<dbReference type="PROSITE" id="PS50104">
    <property type="entry name" value="TIR"/>
    <property type="match status" value="1"/>
</dbReference>
<sequence length="172" mass="19750">MALLPFASSSSSSSSSKRWKYDVFLSFRGEDTRKKFTDHLYTSLKQKGISTFRDDEKLKQGTSIASELLKAIEESRFAIVILSRDYASSKWCLIELTKIVECMEKTGLVVLPVFHYVDTSDMRNHKGTFGEAFAKHEESFKDNIENVQMWKATLIKVANLVGWDLKDRYESL</sequence>
<dbReference type="PANTHER" id="PTHR32009">
    <property type="entry name" value="TMV RESISTANCE PROTEIN N-LIKE"/>
    <property type="match status" value="1"/>
</dbReference>
<dbReference type="Proteomes" id="UP001459277">
    <property type="component" value="Unassembled WGS sequence"/>
</dbReference>
<dbReference type="PANTHER" id="PTHR32009:SF153">
    <property type="entry name" value="TMV RESISTANCE PROTEIN N-LIKE"/>
    <property type="match status" value="1"/>
</dbReference>
<name>A0AAW2C4H9_9ROSI</name>
<dbReference type="SMART" id="SM00255">
    <property type="entry name" value="TIR"/>
    <property type="match status" value="1"/>
</dbReference>
<keyword evidence="1" id="KW-0520">NAD</keyword>
<dbReference type="Pfam" id="PF01582">
    <property type="entry name" value="TIR"/>
    <property type="match status" value="1"/>
</dbReference>
<evidence type="ECO:0000259" key="2">
    <source>
        <dbReference type="PROSITE" id="PS50104"/>
    </source>
</evidence>
<dbReference type="FunFam" id="3.40.50.10140:FF:000007">
    <property type="entry name" value="Disease resistance protein (TIR-NBS-LRR class)"/>
    <property type="match status" value="1"/>
</dbReference>
<keyword evidence="4" id="KW-1185">Reference proteome</keyword>